<comment type="similarity">
    <text evidence="1">Belongs to the thioesterase PaaI family.</text>
</comment>
<keyword evidence="5" id="KW-1185">Reference proteome</keyword>
<dbReference type="CDD" id="cd03443">
    <property type="entry name" value="PaaI_thioesterase"/>
    <property type="match status" value="1"/>
</dbReference>
<evidence type="ECO:0000256" key="1">
    <source>
        <dbReference type="ARBA" id="ARBA00008324"/>
    </source>
</evidence>
<dbReference type="PANTHER" id="PTHR21660">
    <property type="entry name" value="THIOESTERASE SUPERFAMILY MEMBER-RELATED"/>
    <property type="match status" value="1"/>
</dbReference>
<feature type="domain" description="Thioesterase" evidence="3">
    <location>
        <begin position="66"/>
        <end position="140"/>
    </location>
</feature>
<dbReference type="RefSeq" id="WP_125407988.1">
    <property type="nucleotide sequence ID" value="NZ_JBEHHI010000001.1"/>
</dbReference>
<evidence type="ECO:0000313" key="4">
    <source>
        <dbReference type="EMBL" id="MEX5727209.1"/>
    </source>
</evidence>
<gene>
    <name evidence="4" type="ORF">Ga0609869_000562</name>
</gene>
<comment type="caution">
    <text evidence="4">The sequence shown here is derived from an EMBL/GenBank/DDBJ whole genome shotgun (WGS) entry which is preliminary data.</text>
</comment>
<dbReference type="SUPFAM" id="SSF54637">
    <property type="entry name" value="Thioesterase/thiol ester dehydrase-isomerase"/>
    <property type="match status" value="1"/>
</dbReference>
<dbReference type="InterPro" id="IPR029069">
    <property type="entry name" value="HotDog_dom_sf"/>
</dbReference>
<reference evidence="4 5" key="1">
    <citation type="submission" date="2024-06" db="EMBL/GenBank/DDBJ databases">
        <title>Genome of Rhodovulum iodosum, a marine photoferrotroph.</title>
        <authorList>
            <person name="Bianchini G."/>
            <person name="Nikeleit V."/>
            <person name="Kappler A."/>
            <person name="Bryce C."/>
            <person name="Sanchez-Baracaldo P."/>
        </authorList>
    </citation>
    <scope>NUCLEOTIDE SEQUENCE [LARGE SCALE GENOMIC DNA]</scope>
    <source>
        <strain evidence="4 5">UT/N1</strain>
    </source>
</reference>
<dbReference type="Pfam" id="PF03061">
    <property type="entry name" value="4HBT"/>
    <property type="match status" value="1"/>
</dbReference>
<dbReference type="EMBL" id="JBEHHI010000001">
    <property type="protein sequence ID" value="MEX5727209.1"/>
    <property type="molecule type" value="Genomic_DNA"/>
</dbReference>
<dbReference type="InterPro" id="IPR039298">
    <property type="entry name" value="ACOT13"/>
</dbReference>
<dbReference type="PANTHER" id="PTHR21660:SF1">
    <property type="entry name" value="ACYL-COENZYME A THIOESTERASE 13"/>
    <property type="match status" value="1"/>
</dbReference>
<dbReference type="InterPro" id="IPR006683">
    <property type="entry name" value="Thioestr_dom"/>
</dbReference>
<name>A0ABV3XPS2_9RHOB</name>
<accession>A0ABV3XPS2</accession>
<protein>
    <recommendedName>
        <fullName evidence="3">Thioesterase domain-containing protein</fullName>
    </recommendedName>
</protein>
<organism evidence="4 5">
    <name type="scientific">Rhodovulum iodosum</name>
    <dbReference type="NCBI Taxonomy" id="68291"/>
    <lineage>
        <taxon>Bacteria</taxon>
        <taxon>Pseudomonadati</taxon>
        <taxon>Pseudomonadota</taxon>
        <taxon>Alphaproteobacteria</taxon>
        <taxon>Rhodobacterales</taxon>
        <taxon>Paracoccaceae</taxon>
        <taxon>Rhodovulum</taxon>
    </lineage>
</organism>
<evidence type="ECO:0000259" key="3">
    <source>
        <dbReference type="Pfam" id="PF03061"/>
    </source>
</evidence>
<dbReference type="NCBIfam" id="TIGR00369">
    <property type="entry name" value="unchar_dom_1"/>
    <property type="match status" value="1"/>
</dbReference>
<evidence type="ECO:0000313" key="5">
    <source>
        <dbReference type="Proteomes" id="UP001560019"/>
    </source>
</evidence>
<dbReference type="Proteomes" id="UP001560019">
    <property type="component" value="Unassembled WGS sequence"/>
</dbReference>
<dbReference type="InterPro" id="IPR003736">
    <property type="entry name" value="PAAI_dom"/>
</dbReference>
<proteinExistence type="inferred from homology"/>
<dbReference type="Gene3D" id="3.10.129.10">
    <property type="entry name" value="Hotdog Thioesterase"/>
    <property type="match status" value="1"/>
</dbReference>
<keyword evidence="2" id="KW-0378">Hydrolase</keyword>
<evidence type="ECO:0000256" key="2">
    <source>
        <dbReference type="ARBA" id="ARBA00022801"/>
    </source>
</evidence>
<sequence length="155" mass="16209">MTETPESFDRDRLIRLSGLEYLTAMLGGEIAPPPIWGLMGIALIGVAPGEATFRACPRPEHGNVTGTTHGGWYGTLLDAAMGCAVMTEVPAGAYHATLEYKINIARVARPGLEVEAVGRVQHGGRRTGVAVAEVRGANDGKLYAGGSTTCLIMTG</sequence>